<evidence type="ECO:0000313" key="8">
    <source>
        <dbReference type="Proteomes" id="UP000224854"/>
    </source>
</evidence>
<dbReference type="Pfam" id="PF00155">
    <property type="entry name" value="Aminotran_1_2"/>
    <property type="match status" value="1"/>
</dbReference>
<comment type="caution">
    <text evidence="7">The sequence shown here is derived from an EMBL/GenBank/DDBJ whole genome shotgun (WGS) entry which is preliminary data.</text>
</comment>
<name>A0A2C5YPA2_9HYPO</name>
<sequence>MDNSSLPLDDLLASVLQRRASQNRFRQLTVAAPGAIDFSSNGYLCLATNAEVRASFLGRLLQQQSSLALGSGGSRLLDGNTATVERLEASIAAFHGAGAGLLFNSGFDANTGLFGSVPGPDDVVVYDELIHASVHDGLRQSRARRAMAFGHNCIWGKEQQQKKQQSEKQQQKQQNEQQQKQQQNEQQQQKQQRQHEQPSLAQLLSALAHAPGNVFVAVESVYSMDGDLAPLNDIVACMQKLLPRGNGYLVVDEAHATGWLGDQGRGLVNHLGLEKHVWARIHTFGKALGCGGGAYNSFCVSGARRLDV</sequence>
<feature type="region of interest" description="Disordered" evidence="5">
    <location>
        <begin position="159"/>
        <end position="199"/>
    </location>
</feature>
<organism evidence="7 8">
    <name type="scientific">Ophiocordyceps australis</name>
    <dbReference type="NCBI Taxonomy" id="1399860"/>
    <lineage>
        <taxon>Eukaryota</taxon>
        <taxon>Fungi</taxon>
        <taxon>Dikarya</taxon>
        <taxon>Ascomycota</taxon>
        <taxon>Pezizomycotina</taxon>
        <taxon>Sordariomycetes</taxon>
        <taxon>Hypocreomycetidae</taxon>
        <taxon>Hypocreales</taxon>
        <taxon>Ophiocordycipitaceae</taxon>
        <taxon>Ophiocordyceps</taxon>
    </lineage>
</organism>
<dbReference type="SUPFAM" id="SSF53383">
    <property type="entry name" value="PLP-dependent transferases"/>
    <property type="match status" value="1"/>
</dbReference>
<evidence type="ECO:0000256" key="1">
    <source>
        <dbReference type="ARBA" id="ARBA00001933"/>
    </source>
</evidence>
<dbReference type="InterPro" id="IPR050087">
    <property type="entry name" value="AON_synthase_class-II"/>
</dbReference>
<reference evidence="7 8" key="1">
    <citation type="submission" date="2017-06" db="EMBL/GenBank/DDBJ databases">
        <title>Ant-infecting Ophiocordyceps genomes reveal a high diversity of potential behavioral manipulation genes and a possible major role for enterotoxins.</title>
        <authorList>
            <person name="De Bekker C."/>
            <person name="Evans H.C."/>
            <person name="Brachmann A."/>
            <person name="Hughes D.P."/>
        </authorList>
    </citation>
    <scope>NUCLEOTIDE SEQUENCE [LARGE SCALE GENOMIC DNA]</scope>
    <source>
        <strain evidence="7 8">1348a</strain>
    </source>
</reference>
<feature type="compositionally biased region" description="Low complexity" evidence="5">
    <location>
        <begin position="171"/>
        <end position="199"/>
    </location>
</feature>
<dbReference type="OrthoDB" id="2382073at2759"/>
<keyword evidence="8" id="KW-1185">Reference proteome</keyword>
<proteinExistence type="inferred from homology"/>
<keyword evidence="4" id="KW-0663">Pyridoxal phosphate</keyword>
<evidence type="ECO:0000256" key="2">
    <source>
        <dbReference type="ARBA" id="ARBA00010008"/>
    </source>
</evidence>
<dbReference type="InterPro" id="IPR015421">
    <property type="entry name" value="PyrdxlP-dep_Trfase_major"/>
</dbReference>
<evidence type="ECO:0000256" key="4">
    <source>
        <dbReference type="ARBA" id="ARBA00022898"/>
    </source>
</evidence>
<dbReference type="GO" id="GO:0009102">
    <property type="term" value="P:biotin biosynthetic process"/>
    <property type="evidence" value="ECO:0007669"/>
    <property type="project" value="TreeGrafter"/>
</dbReference>
<evidence type="ECO:0000256" key="3">
    <source>
        <dbReference type="ARBA" id="ARBA00022679"/>
    </source>
</evidence>
<accession>A0A2C5YPA2</accession>
<evidence type="ECO:0000313" key="7">
    <source>
        <dbReference type="EMBL" id="PHH70597.1"/>
    </source>
</evidence>
<protein>
    <recommendedName>
        <fullName evidence="6">Aminotransferase class I/classII large domain-containing protein</fullName>
    </recommendedName>
</protein>
<dbReference type="AlphaFoldDB" id="A0A2C5YPA2"/>
<gene>
    <name evidence="7" type="ORF">CDD82_7022</name>
</gene>
<feature type="domain" description="Aminotransferase class I/classII large" evidence="6">
    <location>
        <begin position="36"/>
        <end position="294"/>
    </location>
</feature>
<dbReference type="Gene3D" id="3.40.640.10">
    <property type="entry name" value="Type I PLP-dependent aspartate aminotransferase-like (Major domain)"/>
    <property type="match status" value="1"/>
</dbReference>
<dbReference type="PANTHER" id="PTHR13693">
    <property type="entry name" value="CLASS II AMINOTRANSFERASE/8-AMINO-7-OXONONANOATE SYNTHASE"/>
    <property type="match status" value="1"/>
</dbReference>
<dbReference type="Proteomes" id="UP000224854">
    <property type="component" value="Unassembled WGS sequence"/>
</dbReference>
<dbReference type="GO" id="GO:0030170">
    <property type="term" value="F:pyridoxal phosphate binding"/>
    <property type="evidence" value="ECO:0007669"/>
    <property type="project" value="InterPro"/>
</dbReference>
<dbReference type="GO" id="GO:0016740">
    <property type="term" value="F:transferase activity"/>
    <property type="evidence" value="ECO:0007669"/>
    <property type="project" value="UniProtKB-KW"/>
</dbReference>
<comment type="similarity">
    <text evidence="2">Belongs to the class-II pyridoxal-phosphate-dependent aminotransferase family. BioF subfamily.</text>
</comment>
<evidence type="ECO:0000259" key="6">
    <source>
        <dbReference type="Pfam" id="PF00155"/>
    </source>
</evidence>
<keyword evidence="3" id="KW-0808">Transferase</keyword>
<dbReference type="EMBL" id="NJEU01000779">
    <property type="protein sequence ID" value="PHH70597.1"/>
    <property type="molecule type" value="Genomic_DNA"/>
</dbReference>
<feature type="compositionally biased region" description="Basic and acidic residues" evidence="5">
    <location>
        <begin position="159"/>
        <end position="170"/>
    </location>
</feature>
<evidence type="ECO:0000256" key="5">
    <source>
        <dbReference type="SAM" id="MobiDB-lite"/>
    </source>
</evidence>
<dbReference type="PANTHER" id="PTHR13693:SF77">
    <property type="entry name" value="8-AMINO-7-OXONONANOATE SYNTHASE"/>
    <property type="match status" value="1"/>
</dbReference>
<dbReference type="InterPro" id="IPR015424">
    <property type="entry name" value="PyrdxlP-dep_Trfase"/>
</dbReference>
<dbReference type="InterPro" id="IPR004839">
    <property type="entry name" value="Aminotransferase_I/II_large"/>
</dbReference>
<comment type="cofactor">
    <cofactor evidence="1">
        <name>pyridoxal 5'-phosphate</name>
        <dbReference type="ChEBI" id="CHEBI:597326"/>
    </cofactor>
</comment>